<dbReference type="Pfam" id="PF06262">
    <property type="entry name" value="Zincin_1"/>
    <property type="match status" value="1"/>
</dbReference>
<dbReference type="CDD" id="cd12952">
    <property type="entry name" value="MMP_ACEL2062"/>
    <property type="match status" value="1"/>
</dbReference>
<proteinExistence type="predicted"/>
<gene>
    <name evidence="1" type="ORF">SDC9_95811</name>
</gene>
<reference evidence="1" key="1">
    <citation type="submission" date="2019-08" db="EMBL/GenBank/DDBJ databases">
        <authorList>
            <person name="Kucharzyk K."/>
            <person name="Murdoch R.W."/>
            <person name="Higgins S."/>
            <person name="Loffler F."/>
        </authorList>
    </citation>
    <scope>NUCLEOTIDE SEQUENCE</scope>
</reference>
<comment type="caution">
    <text evidence="1">The sequence shown here is derived from an EMBL/GenBank/DDBJ whole genome shotgun (WGS) entry which is preliminary data.</text>
</comment>
<dbReference type="SUPFAM" id="SSF55486">
    <property type="entry name" value="Metalloproteases ('zincins'), catalytic domain"/>
    <property type="match status" value="1"/>
</dbReference>
<organism evidence="1">
    <name type="scientific">bioreactor metagenome</name>
    <dbReference type="NCBI Taxonomy" id="1076179"/>
    <lineage>
        <taxon>unclassified sequences</taxon>
        <taxon>metagenomes</taxon>
        <taxon>ecological metagenomes</taxon>
    </lineage>
</organism>
<accession>A0A645AE20</accession>
<dbReference type="InterPro" id="IPR038555">
    <property type="entry name" value="Zincin_1_sf"/>
</dbReference>
<evidence type="ECO:0008006" key="2">
    <source>
        <dbReference type="Google" id="ProtNLM"/>
    </source>
</evidence>
<dbReference type="InterPro" id="IPR010428">
    <property type="entry name" value="Zincin_1"/>
</dbReference>
<protein>
    <recommendedName>
        <fullName evidence="2">Metallopeptidase family protein</fullName>
    </recommendedName>
</protein>
<dbReference type="AlphaFoldDB" id="A0A645AE20"/>
<dbReference type="Gene3D" id="3.30.2010.20">
    <property type="match status" value="1"/>
</dbReference>
<evidence type="ECO:0000313" key="1">
    <source>
        <dbReference type="EMBL" id="MPM49083.1"/>
    </source>
</evidence>
<name>A0A645AE20_9ZZZZ</name>
<sequence>MLDISAEQFEAYVDAAVESVPPGLLDLVENCILVIEDDPPAGEPYLLGYYQGVPLDRRGNDYSGVLPDRILIFRNPLMRICRTPEELREQVRITVVHEIGHFFGMDDARLHELGYA</sequence>
<dbReference type="EMBL" id="VSSQ01012374">
    <property type="protein sequence ID" value="MPM49083.1"/>
    <property type="molecule type" value="Genomic_DNA"/>
</dbReference>